<dbReference type="Pfam" id="PF14620">
    <property type="entry name" value="YPEB_PepSY1-2"/>
    <property type="match status" value="1"/>
</dbReference>
<name>A0A081LDH4_9BACI</name>
<proteinExistence type="predicted"/>
<dbReference type="NCBIfam" id="TIGR02889">
    <property type="entry name" value="spore_YpeB"/>
    <property type="match status" value="1"/>
</dbReference>
<dbReference type="RefSeq" id="WP_034318864.1">
    <property type="nucleotide sequence ID" value="NZ_JOTP01000004.1"/>
</dbReference>
<evidence type="ECO:0000259" key="1">
    <source>
        <dbReference type="Pfam" id="PF03413"/>
    </source>
</evidence>
<evidence type="ECO:0000313" key="4">
    <source>
        <dbReference type="EMBL" id="KEP27300.1"/>
    </source>
</evidence>
<dbReference type="AlphaFoldDB" id="A0A081LDH4"/>
<dbReference type="GO" id="GO:0009847">
    <property type="term" value="P:spore germination"/>
    <property type="evidence" value="ECO:0007669"/>
    <property type="project" value="InterPro"/>
</dbReference>
<dbReference type="Pfam" id="PF20769">
    <property type="entry name" value="YPEB_N"/>
    <property type="match status" value="1"/>
</dbReference>
<dbReference type="eggNOG" id="COG2959">
    <property type="taxonomic scope" value="Bacteria"/>
</dbReference>
<keyword evidence="5" id="KW-1185">Reference proteome</keyword>
<accession>A0A081LDH4</accession>
<sequence length="449" mass="50819">MIRGILIAILGIAVISTGYWGYKEHQEKDAVLLHAENNYQRAFHDLTYQVDQLHDQLGATLAMNSQTSISPALADVWRMSSEAHNNVSQLPLTLMPFNKTEEFLANVGDFSYKSSVKSLSDEPLNKDTHKTITALYDQAADIQNELRQVQHLVLNKNLKWMDVEMALADGDKKNDNTIIDGLKTVEKNADAFADVDLGPTNVSSESEARGYSHLKGQKISKKEAIRIAQQFAPDHNQDFKVRKSGSKTNRDVYSLSMSDPDSKANFYLDLTEKGGHPVYLLQNRDVKKQKISLNEASEKALSFLKKHGFDTESFHLDESAQFDNIGVFTYVPLQKNVLLYPDSIRMKVALDDGEVVGFSAKDYLLNHKKRDIKAPKISQKEAEKTLNKHVKIEETHLAIVQNDMSEEVLCYEFLGTIKNDTYRMFINADTGKEERIDKLKNAEPIYKDL</sequence>
<dbReference type="Pfam" id="PF03413">
    <property type="entry name" value="PepSY"/>
    <property type="match status" value="1"/>
</dbReference>
<feature type="domain" description="Sporulation protein YpeB PepSY1 and PepSY2" evidence="2">
    <location>
        <begin position="180"/>
        <end position="372"/>
    </location>
</feature>
<reference evidence="4 5" key="1">
    <citation type="submission" date="2012-09" db="EMBL/GenBank/DDBJ databases">
        <title>Genome Sequence of Bacillus sp. DW5-4.</title>
        <authorList>
            <person name="Lai Q."/>
            <person name="Liu Y."/>
            <person name="Shao Z."/>
        </authorList>
    </citation>
    <scope>NUCLEOTIDE SEQUENCE [LARGE SCALE GENOMIC DNA]</scope>
    <source>
        <strain evidence="4 5">DW5-4</strain>
    </source>
</reference>
<feature type="domain" description="PepSY" evidence="1">
    <location>
        <begin position="376"/>
        <end position="435"/>
    </location>
</feature>
<comment type="caution">
    <text evidence="4">The sequence shown here is derived from an EMBL/GenBank/DDBJ whole genome shotgun (WGS) entry which is preliminary data.</text>
</comment>
<protein>
    <submittedName>
        <fullName evidence="4">Sporulation protein</fullName>
    </submittedName>
</protein>
<dbReference type="InterPro" id="IPR025711">
    <property type="entry name" value="PepSY"/>
</dbReference>
<evidence type="ECO:0000313" key="5">
    <source>
        <dbReference type="Proteomes" id="UP000028091"/>
    </source>
</evidence>
<dbReference type="OrthoDB" id="2372097at2"/>
<organism evidence="4 5">
    <name type="scientific">Bacillus zhangzhouensis</name>
    <dbReference type="NCBI Taxonomy" id="1178540"/>
    <lineage>
        <taxon>Bacteria</taxon>
        <taxon>Bacillati</taxon>
        <taxon>Bacillota</taxon>
        <taxon>Bacilli</taxon>
        <taxon>Bacillales</taxon>
        <taxon>Bacillaceae</taxon>
        <taxon>Bacillus</taxon>
    </lineage>
</organism>
<dbReference type="EMBL" id="JOTP01000004">
    <property type="protein sequence ID" value="KEP27300.1"/>
    <property type="molecule type" value="Genomic_DNA"/>
</dbReference>
<dbReference type="InterPro" id="IPR048402">
    <property type="entry name" value="YpeB_N"/>
</dbReference>
<dbReference type="Proteomes" id="UP000028091">
    <property type="component" value="Unassembled WGS sequence"/>
</dbReference>
<gene>
    <name evidence="4" type="ORF">BA70_13280</name>
</gene>
<evidence type="ECO:0000259" key="2">
    <source>
        <dbReference type="Pfam" id="PF14620"/>
    </source>
</evidence>
<dbReference type="InterPro" id="IPR014239">
    <property type="entry name" value="YpeB_PepSY1-2"/>
</dbReference>
<feature type="domain" description="Sporulation protein YpeB N-terminal" evidence="3">
    <location>
        <begin position="27"/>
        <end position="162"/>
    </location>
</feature>
<evidence type="ECO:0000259" key="3">
    <source>
        <dbReference type="Pfam" id="PF20769"/>
    </source>
</evidence>